<evidence type="ECO:0000313" key="3">
    <source>
        <dbReference type="Proteomes" id="UP000297597"/>
    </source>
</evidence>
<dbReference type="RefSeq" id="WP_134216054.1">
    <property type="nucleotide sequence ID" value="NZ_QFFZ01000084.1"/>
</dbReference>
<dbReference type="PROSITE" id="PS51257">
    <property type="entry name" value="PROKAR_LIPOPROTEIN"/>
    <property type="match status" value="1"/>
</dbReference>
<protein>
    <recommendedName>
        <fullName evidence="4">DUF4825 domain-containing protein</fullName>
    </recommendedName>
</protein>
<gene>
    <name evidence="2" type="ORF">Pmgp_03683</name>
</gene>
<name>A0A4Y7RIS3_9FIRM</name>
<sequence>MKRYILVVSLLILMSFVSLVTGCANRANKPEEPTTANELEFNLVFKYGIGARNVLNTYDGTYTKDMVAGPPVTTHLSLSRDELSTIYNKVVEIDFFNYPDKFAVYVPPWEPVSMVTPYESYYFRVEHGSKIKELSWEDSITNPNNDADKLRELIQCIRDIVESKREYKKLLPPRGGYD</sequence>
<feature type="signal peptide" evidence="1">
    <location>
        <begin position="1"/>
        <end position="20"/>
    </location>
</feature>
<proteinExistence type="predicted"/>
<accession>A0A4Y7RIS3</accession>
<keyword evidence="3" id="KW-1185">Reference proteome</keyword>
<reference evidence="2 3" key="1">
    <citation type="journal article" date="2018" name="Environ. Microbiol.">
        <title>Novel energy conservation strategies and behaviour of Pelotomaculum schinkii driving syntrophic propionate catabolism.</title>
        <authorList>
            <person name="Hidalgo-Ahumada C.A.P."/>
            <person name="Nobu M.K."/>
            <person name="Narihiro T."/>
            <person name="Tamaki H."/>
            <person name="Liu W.T."/>
            <person name="Kamagata Y."/>
            <person name="Stams A.J.M."/>
            <person name="Imachi H."/>
            <person name="Sousa D.Z."/>
        </authorList>
    </citation>
    <scope>NUCLEOTIDE SEQUENCE [LARGE SCALE GENOMIC DNA]</scope>
    <source>
        <strain evidence="2 3">MGP</strain>
    </source>
</reference>
<evidence type="ECO:0000256" key="1">
    <source>
        <dbReference type="SAM" id="SignalP"/>
    </source>
</evidence>
<organism evidence="2 3">
    <name type="scientific">Pelotomaculum propionicicum</name>
    <dbReference type="NCBI Taxonomy" id="258475"/>
    <lineage>
        <taxon>Bacteria</taxon>
        <taxon>Bacillati</taxon>
        <taxon>Bacillota</taxon>
        <taxon>Clostridia</taxon>
        <taxon>Eubacteriales</taxon>
        <taxon>Desulfotomaculaceae</taxon>
        <taxon>Pelotomaculum</taxon>
    </lineage>
</organism>
<dbReference type="AlphaFoldDB" id="A0A4Y7RIS3"/>
<comment type="caution">
    <text evidence="2">The sequence shown here is derived from an EMBL/GenBank/DDBJ whole genome shotgun (WGS) entry which is preliminary data.</text>
</comment>
<evidence type="ECO:0000313" key="2">
    <source>
        <dbReference type="EMBL" id="TEB08706.1"/>
    </source>
</evidence>
<dbReference type="EMBL" id="QFFZ01000084">
    <property type="protein sequence ID" value="TEB08706.1"/>
    <property type="molecule type" value="Genomic_DNA"/>
</dbReference>
<dbReference type="OrthoDB" id="1954789at2"/>
<feature type="chain" id="PRO_5039576332" description="DUF4825 domain-containing protein" evidence="1">
    <location>
        <begin position="21"/>
        <end position="178"/>
    </location>
</feature>
<dbReference type="Proteomes" id="UP000297597">
    <property type="component" value="Unassembled WGS sequence"/>
</dbReference>
<keyword evidence="1" id="KW-0732">Signal</keyword>
<evidence type="ECO:0008006" key="4">
    <source>
        <dbReference type="Google" id="ProtNLM"/>
    </source>
</evidence>